<feature type="transmembrane region" description="Helical" evidence="6">
    <location>
        <begin position="197"/>
        <end position="216"/>
    </location>
</feature>
<evidence type="ECO:0000256" key="5">
    <source>
        <dbReference type="ARBA" id="ARBA00023136"/>
    </source>
</evidence>
<keyword evidence="3 6" id="KW-0812">Transmembrane</keyword>
<feature type="transmembrane region" description="Helical" evidence="6">
    <location>
        <begin position="9"/>
        <end position="29"/>
    </location>
</feature>
<dbReference type="Pfam" id="PF09335">
    <property type="entry name" value="VTT_dom"/>
    <property type="match status" value="1"/>
</dbReference>
<dbReference type="KEGG" id="cthd:CDO33_05080"/>
<evidence type="ECO:0000313" key="9">
    <source>
        <dbReference type="Proteomes" id="UP000236151"/>
    </source>
</evidence>
<dbReference type="OrthoDB" id="3173541at2"/>
<sequence length="234" mass="25853">MTEKQKKQIAGASIIILVLLSLIISWFVGKPLLKFVSQPEHFRAWVDRHGLWGRLAFMGMMILQVVVAIIPGEPLEIGAGYAFGAVEGTLLCIIGATVGSMLVFLFVRKFGVKAVEIFFSREKIDSVRFLQNTKNLNFLVFTVFFIPGTPKDILTYCVGLTKIRFRTWLFISGVARIPSIITSTIGGDALGIKNHGFAILVFIVTLVVSAIGLLVYRKFSIRQEAKADEEVGQG</sequence>
<feature type="domain" description="VTT" evidence="7">
    <location>
        <begin position="70"/>
        <end position="186"/>
    </location>
</feature>
<dbReference type="InterPro" id="IPR032816">
    <property type="entry name" value="VTT_dom"/>
</dbReference>
<dbReference type="EMBL" id="NIOJ01000011">
    <property type="protein sequence ID" value="PNU00411.1"/>
    <property type="molecule type" value="Genomic_DNA"/>
</dbReference>
<feature type="transmembrane region" description="Helical" evidence="6">
    <location>
        <begin position="49"/>
        <end position="70"/>
    </location>
</feature>
<comment type="caution">
    <text evidence="8">The sequence shown here is derived from an EMBL/GenBank/DDBJ whole genome shotgun (WGS) entry which is preliminary data.</text>
</comment>
<dbReference type="RefSeq" id="WP_103080860.1">
    <property type="nucleotide sequence ID" value="NZ_CP021850.1"/>
</dbReference>
<protein>
    <recommendedName>
        <fullName evidence="6">TVP38/TMEM64 family membrane protein</fullName>
    </recommendedName>
</protein>
<evidence type="ECO:0000256" key="3">
    <source>
        <dbReference type="ARBA" id="ARBA00022692"/>
    </source>
</evidence>
<keyword evidence="2 6" id="KW-1003">Cell membrane</keyword>
<keyword evidence="5 6" id="KW-0472">Membrane</keyword>
<evidence type="ECO:0000256" key="6">
    <source>
        <dbReference type="RuleBase" id="RU366058"/>
    </source>
</evidence>
<organism evidence="8 9">
    <name type="scientific">Clostridium thermosuccinogenes</name>
    <dbReference type="NCBI Taxonomy" id="84032"/>
    <lineage>
        <taxon>Bacteria</taxon>
        <taxon>Bacillati</taxon>
        <taxon>Bacillota</taxon>
        <taxon>Clostridia</taxon>
        <taxon>Eubacteriales</taxon>
        <taxon>Clostridiaceae</taxon>
        <taxon>Clostridium</taxon>
    </lineage>
</organism>
<proteinExistence type="inferred from homology"/>
<dbReference type="AlphaFoldDB" id="A0A2K2FNQ1"/>
<evidence type="ECO:0000256" key="4">
    <source>
        <dbReference type="ARBA" id="ARBA00022989"/>
    </source>
</evidence>
<evidence type="ECO:0000256" key="1">
    <source>
        <dbReference type="ARBA" id="ARBA00004651"/>
    </source>
</evidence>
<dbReference type="PANTHER" id="PTHR12677:SF59">
    <property type="entry name" value="GOLGI APPARATUS MEMBRANE PROTEIN TVP38-RELATED"/>
    <property type="match status" value="1"/>
</dbReference>
<evidence type="ECO:0000313" key="8">
    <source>
        <dbReference type="EMBL" id="PNU00411.1"/>
    </source>
</evidence>
<dbReference type="GO" id="GO:0005886">
    <property type="term" value="C:plasma membrane"/>
    <property type="evidence" value="ECO:0007669"/>
    <property type="project" value="UniProtKB-SubCell"/>
</dbReference>
<gene>
    <name evidence="8" type="ORF">CDQ84_06180</name>
</gene>
<accession>A0A2K2FNQ1</accession>
<dbReference type="Proteomes" id="UP000236151">
    <property type="component" value="Unassembled WGS sequence"/>
</dbReference>
<comment type="subcellular location">
    <subcellularLocation>
        <location evidence="1 6">Cell membrane</location>
        <topology evidence="1 6">Multi-pass membrane protein</topology>
    </subcellularLocation>
</comment>
<evidence type="ECO:0000256" key="2">
    <source>
        <dbReference type="ARBA" id="ARBA00022475"/>
    </source>
</evidence>
<comment type="similarity">
    <text evidence="6">Belongs to the TVP38/TMEM64 family.</text>
</comment>
<keyword evidence="9" id="KW-1185">Reference proteome</keyword>
<evidence type="ECO:0000259" key="7">
    <source>
        <dbReference type="Pfam" id="PF09335"/>
    </source>
</evidence>
<keyword evidence="4 6" id="KW-1133">Transmembrane helix</keyword>
<feature type="transmembrane region" description="Helical" evidence="6">
    <location>
        <begin position="167"/>
        <end position="185"/>
    </location>
</feature>
<dbReference type="PANTHER" id="PTHR12677">
    <property type="entry name" value="GOLGI APPARATUS MEMBRANE PROTEIN TVP38-RELATED"/>
    <property type="match status" value="1"/>
</dbReference>
<dbReference type="InterPro" id="IPR015414">
    <property type="entry name" value="TMEM64"/>
</dbReference>
<name>A0A2K2FNQ1_9CLOT</name>
<feature type="transmembrane region" description="Helical" evidence="6">
    <location>
        <begin position="82"/>
        <end position="107"/>
    </location>
</feature>
<reference evidence="8 9" key="1">
    <citation type="submission" date="2017-06" db="EMBL/GenBank/DDBJ databases">
        <title>Investigating the central metabolism of Clostridium thermosuccinogenes.</title>
        <authorList>
            <person name="Koendjbiharie J.G."/>
            <person name="van Kranenburg R."/>
        </authorList>
    </citation>
    <scope>NUCLEOTIDE SEQUENCE [LARGE SCALE GENOMIC DNA]</scope>
    <source>
        <strain evidence="8 9">DSM 5806</strain>
    </source>
</reference>